<sequence>MYDVCMTNNVDENWIEYRRDGDHERLGWIAPEGERFTVIDVLGVPRETFADWVEAEQYLDKLGLAYLSEPYELCVDDEWIPVRIVNASPSEIQVKSEDYGAIDAPIRTWTLPFPKPSTLRRAK</sequence>
<organism evidence="1 2">
    <name type="scientific">Bifidobacterium canis</name>
    <dbReference type="NCBI Taxonomy" id="2610880"/>
    <lineage>
        <taxon>Bacteria</taxon>
        <taxon>Bacillati</taxon>
        <taxon>Actinomycetota</taxon>
        <taxon>Actinomycetes</taxon>
        <taxon>Bifidobacteriales</taxon>
        <taxon>Bifidobacteriaceae</taxon>
        <taxon>Bifidobacterium</taxon>
    </lineage>
</organism>
<gene>
    <name evidence="1" type="ORF">GSD1FS_0755</name>
</gene>
<reference evidence="1 2" key="1">
    <citation type="submission" date="2019-09" db="EMBL/GenBank/DDBJ databases">
        <title>Bifidobacterium canis sp. nov., isolated from the digestive tract of German Shepherd dog puppy.</title>
        <authorList>
            <person name="Bunesova V."/>
        </authorList>
    </citation>
    <scope>NUCLEOTIDE SEQUENCE [LARGE SCALE GENOMIC DNA]</scope>
    <source>
        <strain evidence="1 2">GSD1FS</strain>
    </source>
</reference>
<protein>
    <submittedName>
        <fullName evidence="1">Uncharacterized protein</fullName>
    </submittedName>
</protein>
<proteinExistence type="predicted"/>
<dbReference type="EMBL" id="WNLP01000002">
    <property type="protein sequence ID" value="MUH59433.1"/>
    <property type="molecule type" value="Genomic_DNA"/>
</dbReference>
<evidence type="ECO:0000313" key="2">
    <source>
        <dbReference type="Proteomes" id="UP000487882"/>
    </source>
</evidence>
<evidence type="ECO:0000313" key="1">
    <source>
        <dbReference type="EMBL" id="MUH59433.1"/>
    </source>
</evidence>
<dbReference type="Proteomes" id="UP000487882">
    <property type="component" value="Unassembled WGS sequence"/>
</dbReference>
<dbReference type="AlphaFoldDB" id="A0A7K1J453"/>
<comment type="caution">
    <text evidence="1">The sequence shown here is derived from an EMBL/GenBank/DDBJ whole genome shotgun (WGS) entry which is preliminary data.</text>
</comment>
<name>A0A7K1J453_9BIFI</name>
<accession>A0A7K1J453</accession>
<keyword evidence="2" id="KW-1185">Reference proteome</keyword>